<dbReference type="GO" id="GO:0020037">
    <property type="term" value="F:heme binding"/>
    <property type="evidence" value="ECO:0007669"/>
    <property type="project" value="InterPro"/>
</dbReference>
<reference evidence="12" key="1">
    <citation type="submission" date="2018-05" db="EMBL/GenBank/DDBJ databases">
        <authorList>
            <person name="Deangelis K."/>
            <person name="Huntemann M."/>
            <person name="Clum A."/>
            <person name="Pillay M."/>
            <person name="Palaniappan K."/>
            <person name="Varghese N."/>
            <person name="Mikhailova N."/>
            <person name="Stamatis D."/>
            <person name="Reddy T."/>
            <person name="Daum C."/>
            <person name="Shapiro N."/>
            <person name="Ivanova N."/>
            <person name="Kyrpides N."/>
            <person name="Woyke T."/>
        </authorList>
    </citation>
    <scope>NUCLEOTIDE SEQUENCE [LARGE SCALE GENOMIC DNA]</scope>
    <source>
        <strain evidence="12">GAS496</strain>
    </source>
</reference>
<feature type="region of interest" description="Disordered" evidence="10">
    <location>
        <begin position="411"/>
        <end position="433"/>
    </location>
</feature>
<keyword evidence="5 9" id="KW-0560">Oxidoreductase</keyword>
<keyword evidence="12" id="KW-1185">Reference proteome</keyword>
<comment type="caution">
    <text evidence="11">The sequence shown here is derived from an EMBL/GenBank/DDBJ whole genome shotgun (WGS) entry which is preliminary data.</text>
</comment>
<evidence type="ECO:0000256" key="2">
    <source>
        <dbReference type="ARBA" id="ARBA00010617"/>
    </source>
</evidence>
<evidence type="ECO:0000256" key="5">
    <source>
        <dbReference type="ARBA" id="ARBA00023002"/>
    </source>
</evidence>
<keyword evidence="3 8" id="KW-0349">Heme</keyword>
<evidence type="ECO:0000313" key="11">
    <source>
        <dbReference type="EMBL" id="PXX03274.1"/>
    </source>
</evidence>
<dbReference type="GO" id="GO:0016125">
    <property type="term" value="P:sterol metabolic process"/>
    <property type="evidence" value="ECO:0007669"/>
    <property type="project" value="TreeGrafter"/>
</dbReference>
<dbReference type="GO" id="GO:0004497">
    <property type="term" value="F:monooxygenase activity"/>
    <property type="evidence" value="ECO:0007669"/>
    <property type="project" value="UniProtKB-KW"/>
</dbReference>
<keyword evidence="4 8" id="KW-0479">Metal-binding</keyword>
<keyword evidence="7 9" id="KW-0503">Monooxygenase</keyword>
<feature type="compositionally biased region" description="Basic and acidic residues" evidence="10">
    <location>
        <begin position="424"/>
        <end position="433"/>
    </location>
</feature>
<comment type="cofactor">
    <cofactor evidence="1 8">
        <name>heme</name>
        <dbReference type="ChEBI" id="CHEBI:30413"/>
    </cofactor>
</comment>
<dbReference type="PROSITE" id="PS00086">
    <property type="entry name" value="CYTOCHROME_P450"/>
    <property type="match status" value="1"/>
</dbReference>
<keyword evidence="6 8" id="KW-0408">Iron</keyword>
<dbReference type="GO" id="GO:0005506">
    <property type="term" value="F:iron ion binding"/>
    <property type="evidence" value="ECO:0007669"/>
    <property type="project" value="InterPro"/>
</dbReference>
<gene>
    <name evidence="11" type="ORF">C8E89_12376</name>
</gene>
<dbReference type="SUPFAM" id="SSF48264">
    <property type="entry name" value="Cytochrome P450"/>
    <property type="match status" value="1"/>
</dbReference>
<dbReference type="PRINTS" id="PR00465">
    <property type="entry name" value="EP450IV"/>
</dbReference>
<comment type="similarity">
    <text evidence="2 9">Belongs to the cytochrome P450 family.</text>
</comment>
<dbReference type="Gene3D" id="1.10.630.10">
    <property type="entry name" value="Cytochrome P450"/>
    <property type="match status" value="1"/>
</dbReference>
<dbReference type="EMBL" id="QJJU01000023">
    <property type="protein sequence ID" value="PXX03274.1"/>
    <property type="molecule type" value="Genomic_DNA"/>
</dbReference>
<dbReference type="AlphaFoldDB" id="A0A318HA31"/>
<evidence type="ECO:0000256" key="9">
    <source>
        <dbReference type="RuleBase" id="RU000461"/>
    </source>
</evidence>
<dbReference type="Pfam" id="PF00067">
    <property type="entry name" value="p450"/>
    <property type="match status" value="1"/>
</dbReference>
<evidence type="ECO:0000256" key="3">
    <source>
        <dbReference type="ARBA" id="ARBA00022617"/>
    </source>
</evidence>
<evidence type="ECO:0000256" key="7">
    <source>
        <dbReference type="ARBA" id="ARBA00023033"/>
    </source>
</evidence>
<reference evidence="11 12" key="2">
    <citation type="submission" date="2018-06" db="EMBL/GenBank/DDBJ databases">
        <title>Sequencing of bacterial isolates from soil warming experiment in Harvard Forest, Massachusetts, USA.</title>
        <authorList>
            <person name="Deangelis K.PhD."/>
        </authorList>
    </citation>
    <scope>NUCLEOTIDE SEQUENCE [LARGE SCALE GENOMIC DNA]</scope>
    <source>
        <strain evidence="11 12">GAS496</strain>
    </source>
</reference>
<dbReference type="InterPro" id="IPR001128">
    <property type="entry name" value="Cyt_P450"/>
</dbReference>
<dbReference type="InterPro" id="IPR017972">
    <property type="entry name" value="Cyt_P450_CS"/>
</dbReference>
<name>A0A318HA31_9MYCO</name>
<feature type="binding site" description="axial binding residue" evidence="8">
    <location>
        <position position="367"/>
    </location>
    <ligand>
        <name>heme</name>
        <dbReference type="ChEBI" id="CHEBI:30413"/>
    </ligand>
    <ligandPart>
        <name>Fe</name>
        <dbReference type="ChEBI" id="CHEBI:18248"/>
    </ligandPart>
</feature>
<protein>
    <submittedName>
        <fullName evidence="11">Cytochrome P450</fullName>
    </submittedName>
</protein>
<dbReference type="InterPro" id="IPR036396">
    <property type="entry name" value="Cyt_P450_sf"/>
</dbReference>
<dbReference type="PANTHER" id="PTHR24286:SF24">
    <property type="entry name" value="LANOSTEROL 14-ALPHA DEMETHYLASE"/>
    <property type="match status" value="1"/>
</dbReference>
<dbReference type="PANTHER" id="PTHR24286">
    <property type="entry name" value="CYTOCHROME P450 26"/>
    <property type="match status" value="1"/>
</dbReference>
<dbReference type="GO" id="GO:0016705">
    <property type="term" value="F:oxidoreductase activity, acting on paired donors, with incorporation or reduction of molecular oxygen"/>
    <property type="evidence" value="ECO:0007669"/>
    <property type="project" value="InterPro"/>
</dbReference>
<evidence type="ECO:0000256" key="8">
    <source>
        <dbReference type="PIRSR" id="PIRSR602403-1"/>
    </source>
</evidence>
<proteinExistence type="inferred from homology"/>
<dbReference type="PRINTS" id="PR00385">
    <property type="entry name" value="P450"/>
</dbReference>
<evidence type="ECO:0000256" key="4">
    <source>
        <dbReference type="ARBA" id="ARBA00022723"/>
    </source>
</evidence>
<dbReference type="InterPro" id="IPR002403">
    <property type="entry name" value="Cyt_P450_E_grp-IV"/>
</dbReference>
<sequence length="433" mass="49173">MHRLLLRDRREYYRRKLEQFDDITFINLFGQKVVLVLIPDGAQAVAMNLDKALASGPSWGMFIGLAFRRGILLLDFEEHRLHRSVMQSAFSSPNLKGYLQEMQPMLAGKVTELPAGQVQLAHAFKAISLSMALEVFVGVKLPKAEADRITQAFLDCLASVGAFIRFPIPGGDWARAIAGRKTLEAFFRDLLPQKRATQTPDLFSVLCHAKSEQGDVFSDEDVVNHMIFVLFAAHDTSTVALTTMAYYMARDRRWQDKARARALSLPGELAYEHLAEMTELDWIMKEALRLNSPVPWLARQALRDTTINGYYIPAGTMVMAPTGAIHANPRVWQDPYTFDPERFSPERAEDKGHRFRWMPFGGGVHKCIGLYFAQMEIKTILHHLLRNFEWTVPEDYRWTLEPRSLGDPVDGLPVQLRRLGTSPDRTDRGGDRG</sequence>
<evidence type="ECO:0000256" key="10">
    <source>
        <dbReference type="SAM" id="MobiDB-lite"/>
    </source>
</evidence>
<evidence type="ECO:0000256" key="1">
    <source>
        <dbReference type="ARBA" id="ARBA00001971"/>
    </source>
</evidence>
<accession>A0A318HA31</accession>
<organism evidence="11 12">
    <name type="scientific">Mycolicibacterium moriokaense</name>
    <dbReference type="NCBI Taxonomy" id="39691"/>
    <lineage>
        <taxon>Bacteria</taxon>
        <taxon>Bacillati</taxon>
        <taxon>Actinomycetota</taxon>
        <taxon>Actinomycetes</taxon>
        <taxon>Mycobacteriales</taxon>
        <taxon>Mycobacteriaceae</taxon>
        <taxon>Mycolicibacterium</taxon>
    </lineage>
</organism>
<evidence type="ECO:0000313" key="12">
    <source>
        <dbReference type="Proteomes" id="UP000247781"/>
    </source>
</evidence>
<evidence type="ECO:0000256" key="6">
    <source>
        <dbReference type="ARBA" id="ARBA00023004"/>
    </source>
</evidence>
<dbReference type="Proteomes" id="UP000247781">
    <property type="component" value="Unassembled WGS sequence"/>
</dbReference>